<evidence type="ECO:0000313" key="2">
    <source>
        <dbReference type="EMBL" id="GAG01998.1"/>
    </source>
</evidence>
<keyword evidence="1" id="KW-0812">Transmembrane</keyword>
<proteinExistence type="predicted"/>
<organism evidence="2">
    <name type="scientific">marine sediment metagenome</name>
    <dbReference type="NCBI Taxonomy" id="412755"/>
    <lineage>
        <taxon>unclassified sequences</taxon>
        <taxon>metagenomes</taxon>
        <taxon>ecological metagenomes</taxon>
    </lineage>
</organism>
<feature type="non-terminal residue" evidence="2">
    <location>
        <position position="1"/>
    </location>
</feature>
<dbReference type="AlphaFoldDB" id="X0UNY2"/>
<comment type="caution">
    <text evidence="2">The sequence shown here is derived from an EMBL/GenBank/DDBJ whole genome shotgun (WGS) entry which is preliminary data.</text>
</comment>
<name>X0UNY2_9ZZZZ</name>
<protein>
    <submittedName>
        <fullName evidence="2">Uncharacterized protein</fullName>
    </submittedName>
</protein>
<accession>X0UNY2</accession>
<reference evidence="2" key="1">
    <citation type="journal article" date="2014" name="Front. Microbiol.">
        <title>High frequency of phylogenetically diverse reductive dehalogenase-homologous genes in deep subseafloor sedimentary metagenomes.</title>
        <authorList>
            <person name="Kawai M."/>
            <person name="Futagami T."/>
            <person name="Toyoda A."/>
            <person name="Takaki Y."/>
            <person name="Nishi S."/>
            <person name="Hori S."/>
            <person name="Arai W."/>
            <person name="Tsubouchi T."/>
            <person name="Morono Y."/>
            <person name="Uchiyama I."/>
            <person name="Ito T."/>
            <person name="Fujiyama A."/>
            <person name="Inagaki F."/>
            <person name="Takami H."/>
        </authorList>
    </citation>
    <scope>NUCLEOTIDE SEQUENCE</scope>
    <source>
        <strain evidence="2">Expedition CK06-06</strain>
    </source>
</reference>
<dbReference type="EMBL" id="BARS01027880">
    <property type="protein sequence ID" value="GAG01998.1"/>
    <property type="molecule type" value="Genomic_DNA"/>
</dbReference>
<keyword evidence="1" id="KW-0472">Membrane</keyword>
<keyword evidence="1" id="KW-1133">Transmembrane helix</keyword>
<feature type="transmembrane region" description="Helical" evidence="1">
    <location>
        <begin position="57"/>
        <end position="76"/>
    </location>
</feature>
<evidence type="ECO:0000256" key="1">
    <source>
        <dbReference type="SAM" id="Phobius"/>
    </source>
</evidence>
<sequence length="91" mass="9793">AEPFDPHNRPSVLSDQLIYNLTNEQATGLTMRGLGESLRADEMIKALETASGGNKTVMYICLALLAGLGLLGFFLFQMSGKVGELLSLYGL</sequence>
<gene>
    <name evidence="2" type="ORF">S01H1_43754</name>
</gene>